<reference evidence="13" key="1">
    <citation type="submission" date="2019-02" db="EMBL/GenBank/DDBJ databases">
        <title>Complete genome sequence of Rhodoferax sp. Gr-4.</title>
        <authorList>
            <person name="Jin L."/>
        </authorList>
    </citation>
    <scope>NUCLEOTIDE SEQUENCE [LARGE SCALE GENOMIC DNA]</scope>
    <source>
        <strain evidence="13">Gr-4</strain>
    </source>
</reference>
<dbReference type="SUPFAM" id="SSF161098">
    <property type="entry name" value="MetI-like"/>
    <property type="match status" value="1"/>
</dbReference>
<evidence type="ECO:0000256" key="2">
    <source>
        <dbReference type="ARBA" id="ARBA00007069"/>
    </source>
</evidence>
<dbReference type="NCBIfam" id="TIGR00974">
    <property type="entry name" value="3a0107s02c"/>
    <property type="match status" value="1"/>
</dbReference>
<proteinExistence type="inferred from homology"/>
<name>A0A515ENY7_9BURK</name>
<evidence type="ECO:0000256" key="4">
    <source>
        <dbReference type="ARBA" id="ARBA00022448"/>
    </source>
</evidence>
<evidence type="ECO:0000256" key="9">
    <source>
        <dbReference type="ARBA" id="ARBA00023136"/>
    </source>
</evidence>
<keyword evidence="7 10" id="KW-0812">Transmembrane</keyword>
<keyword evidence="9 10" id="KW-0472">Membrane</keyword>
<dbReference type="AlphaFoldDB" id="A0A515ENY7"/>
<dbReference type="GO" id="GO:0005886">
    <property type="term" value="C:plasma membrane"/>
    <property type="evidence" value="ECO:0007669"/>
    <property type="project" value="UniProtKB-SubCell"/>
</dbReference>
<accession>A0A515ENY7</accession>
<feature type="transmembrane region" description="Helical" evidence="10">
    <location>
        <begin position="196"/>
        <end position="214"/>
    </location>
</feature>
<keyword evidence="13" id="KW-1185">Reference proteome</keyword>
<dbReference type="InterPro" id="IPR051408">
    <property type="entry name" value="Phosphate_transprt_permease"/>
</dbReference>
<dbReference type="PANTHER" id="PTHR42922">
    <property type="entry name" value="PHOSPHATE TRANSPORT SYSTEM PERMEASE PROTEIN PSTA"/>
    <property type="match status" value="1"/>
</dbReference>
<dbReference type="GO" id="GO:0035435">
    <property type="term" value="P:phosphate ion transmembrane transport"/>
    <property type="evidence" value="ECO:0007669"/>
    <property type="project" value="InterPro"/>
</dbReference>
<gene>
    <name evidence="12" type="primary">pstA</name>
    <name evidence="12" type="ORF">EXZ61_09310</name>
</gene>
<evidence type="ECO:0000256" key="8">
    <source>
        <dbReference type="ARBA" id="ARBA00022989"/>
    </source>
</evidence>
<dbReference type="Gene3D" id="1.10.3720.10">
    <property type="entry name" value="MetI-like"/>
    <property type="match status" value="1"/>
</dbReference>
<keyword evidence="5 10" id="KW-1003">Cell membrane</keyword>
<feature type="transmembrane region" description="Helical" evidence="10">
    <location>
        <begin position="258"/>
        <end position="280"/>
    </location>
</feature>
<dbReference type="GO" id="GO:0005315">
    <property type="term" value="F:phosphate transmembrane transporter activity"/>
    <property type="evidence" value="ECO:0007669"/>
    <property type="project" value="InterPro"/>
</dbReference>
<evidence type="ECO:0000256" key="6">
    <source>
        <dbReference type="ARBA" id="ARBA00022592"/>
    </source>
</evidence>
<sequence>MSATLQARANKYARRKIINTVATGLSLAAMAFGLVWLFWILFETLRLGISGLSVATLTQMTPPPNEVGGLANAMFGSFLMVILAAFVGTPIGVMAGIYLAEYDSKGWLASVTRFVNDILLSAPSIVIGLFVYAVVVSRFKTFSGIAGVLALSLLVIPVVIRSTENMLQLIPGALREAAYALGTPKWKVILSITLKAARTGVITGILLAVARISGETAPLLFTALSNQFWSSNLGEPMASLPVVIFKFAMSPYENWQQLAWAGVLIITIAVLGLNILARVLTRGKF</sequence>
<dbReference type="InterPro" id="IPR005672">
    <property type="entry name" value="Phosphate_PstA"/>
</dbReference>
<dbReference type="InterPro" id="IPR035906">
    <property type="entry name" value="MetI-like_sf"/>
</dbReference>
<keyword evidence="6" id="KW-0592">Phosphate transport</keyword>
<protein>
    <recommendedName>
        <fullName evidence="3 10">Phosphate transport system permease protein PstA</fullName>
    </recommendedName>
</protein>
<dbReference type="Proteomes" id="UP000317365">
    <property type="component" value="Chromosome"/>
</dbReference>
<evidence type="ECO:0000313" key="12">
    <source>
        <dbReference type="EMBL" id="QDL54345.1"/>
    </source>
</evidence>
<feature type="domain" description="ABC transmembrane type-1" evidence="11">
    <location>
        <begin position="74"/>
        <end position="277"/>
    </location>
</feature>
<dbReference type="Pfam" id="PF00528">
    <property type="entry name" value="BPD_transp_1"/>
    <property type="match status" value="1"/>
</dbReference>
<dbReference type="EMBL" id="CP036282">
    <property type="protein sequence ID" value="QDL54345.1"/>
    <property type="molecule type" value="Genomic_DNA"/>
</dbReference>
<evidence type="ECO:0000256" key="3">
    <source>
        <dbReference type="ARBA" id="ARBA00016864"/>
    </source>
</evidence>
<evidence type="ECO:0000256" key="7">
    <source>
        <dbReference type="ARBA" id="ARBA00022692"/>
    </source>
</evidence>
<feature type="transmembrane region" description="Helical" evidence="10">
    <location>
        <begin position="141"/>
        <end position="160"/>
    </location>
</feature>
<comment type="subcellular location">
    <subcellularLocation>
        <location evidence="10">Cell inner membrane</location>
        <topology evidence="10">Multi-pass membrane protein</topology>
    </subcellularLocation>
    <subcellularLocation>
        <location evidence="1">Cell membrane</location>
        <topology evidence="1">Multi-pass membrane protein</topology>
    </subcellularLocation>
</comment>
<dbReference type="PROSITE" id="PS50928">
    <property type="entry name" value="ABC_TM1"/>
    <property type="match status" value="1"/>
</dbReference>
<evidence type="ECO:0000256" key="5">
    <source>
        <dbReference type="ARBA" id="ARBA00022475"/>
    </source>
</evidence>
<dbReference type="InterPro" id="IPR000515">
    <property type="entry name" value="MetI-like"/>
</dbReference>
<evidence type="ECO:0000259" key="11">
    <source>
        <dbReference type="PROSITE" id="PS50928"/>
    </source>
</evidence>
<evidence type="ECO:0000256" key="1">
    <source>
        <dbReference type="ARBA" id="ARBA00004651"/>
    </source>
</evidence>
<dbReference type="RefSeq" id="WP_142811177.1">
    <property type="nucleotide sequence ID" value="NZ_CP036282.1"/>
</dbReference>
<feature type="transmembrane region" description="Helical" evidence="10">
    <location>
        <begin position="21"/>
        <end position="42"/>
    </location>
</feature>
<evidence type="ECO:0000256" key="10">
    <source>
        <dbReference type="RuleBase" id="RU363043"/>
    </source>
</evidence>
<dbReference type="KEGG" id="rhg:EXZ61_09310"/>
<keyword evidence="4" id="KW-0813">Transport</keyword>
<keyword evidence="8 10" id="KW-1133">Transmembrane helix</keyword>
<feature type="transmembrane region" description="Helical" evidence="10">
    <location>
        <begin position="114"/>
        <end position="135"/>
    </location>
</feature>
<feature type="transmembrane region" description="Helical" evidence="10">
    <location>
        <begin position="78"/>
        <end position="102"/>
    </location>
</feature>
<reference evidence="13" key="2">
    <citation type="journal article" date="2020" name="Int. J. Syst. Evol. Microbiol.">
        <title>Genomic insights into a novel species Rhodoferax aquaticus sp. nov., isolated from freshwater.</title>
        <authorList>
            <person name="Li T."/>
            <person name="Zhuo Y."/>
            <person name="Jin C.Z."/>
            <person name="Wu X."/>
            <person name="Ko S.R."/>
            <person name="Jin F.J."/>
            <person name="Ahn C.Y."/>
            <person name="Oh H.M."/>
            <person name="Lee H.G."/>
            <person name="Jin L."/>
        </authorList>
    </citation>
    <scope>NUCLEOTIDE SEQUENCE [LARGE SCALE GENOMIC DNA]</scope>
    <source>
        <strain evidence="13">Gr-4</strain>
    </source>
</reference>
<evidence type="ECO:0000313" key="13">
    <source>
        <dbReference type="Proteomes" id="UP000317365"/>
    </source>
</evidence>
<dbReference type="PANTHER" id="PTHR42922:SF1">
    <property type="entry name" value="PHOSPHATE TRANSPORT SYSTEM PERMEASE PROTEIN PSTA"/>
    <property type="match status" value="1"/>
</dbReference>
<comment type="similarity">
    <text evidence="2 10">Belongs to the binding-protein-dependent transport system permease family. CysTW subfamily.</text>
</comment>
<dbReference type="CDD" id="cd06261">
    <property type="entry name" value="TM_PBP2"/>
    <property type="match status" value="1"/>
</dbReference>
<organism evidence="12 13">
    <name type="scientific">Rhodoferax aquaticus</name>
    <dbReference type="NCBI Taxonomy" id="2527691"/>
    <lineage>
        <taxon>Bacteria</taxon>
        <taxon>Pseudomonadati</taxon>
        <taxon>Pseudomonadota</taxon>
        <taxon>Betaproteobacteria</taxon>
        <taxon>Burkholderiales</taxon>
        <taxon>Comamonadaceae</taxon>
        <taxon>Rhodoferax</taxon>
    </lineage>
</organism>
<dbReference type="NCBIfam" id="NF008430">
    <property type="entry name" value="PRK11268.1"/>
    <property type="match status" value="1"/>
</dbReference>